<reference evidence="1 2" key="1">
    <citation type="submission" date="2016-11" db="EMBL/GenBank/DDBJ databases">
        <authorList>
            <person name="Jaros S."/>
            <person name="Januszkiewicz K."/>
            <person name="Wedrychowicz H."/>
        </authorList>
    </citation>
    <scope>NUCLEOTIDE SEQUENCE [LARGE SCALE GENOMIC DNA]</scope>
    <source>
        <strain evidence="1 2">DSM 22807</strain>
    </source>
</reference>
<dbReference type="CDD" id="cd07040">
    <property type="entry name" value="HP"/>
    <property type="match status" value="1"/>
</dbReference>
<dbReference type="STRING" id="683124.SAMN05444337_1773"/>
<evidence type="ECO:0000313" key="1">
    <source>
        <dbReference type="EMBL" id="SHJ29866.1"/>
    </source>
</evidence>
<evidence type="ECO:0000313" key="2">
    <source>
        <dbReference type="Proteomes" id="UP000184232"/>
    </source>
</evidence>
<dbReference type="InterPro" id="IPR013078">
    <property type="entry name" value="His_Pase_superF_clade-1"/>
</dbReference>
<keyword evidence="2" id="KW-1185">Reference proteome</keyword>
<accession>A0A1M6I611</accession>
<gene>
    <name evidence="1" type="ORF">SAMN05444337_1773</name>
</gene>
<dbReference type="OrthoDB" id="9810154at2"/>
<dbReference type="Pfam" id="PF00300">
    <property type="entry name" value="His_Phos_1"/>
    <property type="match status" value="1"/>
</dbReference>
<sequence length="171" mass="19849">MKNLILIRHAKSSWETPLRDIDRPLSKRGIDDAHLISSKIIDFLPKTFVVWSSVAKRAKETALILTQNLGIPNETIFLKDGLYTFDEFQLEDEIKKCENKYDNLILFGHNDAITNFVNKFGNLFMDNVPTTGFVSLEIQIQDWKELKKGKTVKTIFPSHFKHEQYKPQSIH</sequence>
<dbReference type="Gene3D" id="3.40.50.1240">
    <property type="entry name" value="Phosphoglycerate mutase-like"/>
    <property type="match status" value="1"/>
</dbReference>
<proteinExistence type="predicted"/>
<dbReference type="PANTHER" id="PTHR47623">
    <property type="entry name" value="OS09G0287300 PROTEIN"/>
    <property type="match status" value="1"/>
</dbReference>
<dbReference type="Proteomes" id="UP000184232">
    <property type="component" value="Unassembled WGS sequence"/>
</dbReference>
<dbReference type="AlphaFoldDB" id="A0A1M6I611"/>
<dbReference type="InterPro" id="IPR029033">
    <property type="entry name" value="His_PPase_superfam"/>
</dbReference>
<name>A0A1M6I611_9FLAO</name>
<organism evidence="1 2">
    <name type="scientific">Flavobacterium haoranii</name>
    <dbReference type="NCBI Taxonomy" id="683124"/>
    <lineage>
        <taxon>Bacteria</taxon>
        <taxon>Pseudomonadati</taxon>
        <taxon>Bacteroidota</taxon>
        <taxon>Flavobacteriia</taxon>
        <taxon>Flavobacteriales</taxon>
        <taxon>Flavobacteriaceae</taxon>
        <taxon>Flavobacterium</taxon>
    </lineage>
</organism>
<dbReference type="SUPFAM" id="SSF53254">
    <property type="entry name" value="Phosphoglycerate mutase-like"/>
    <property type="match status" value="1"/>
</dbReference>
<dbReference type="PANTHER" id="PTHR47623:SF1">
    <property type="entry name" value="OS09G0287300 PROTEIN"/>
    <property type="match status" value="1"/>
</dbReference>
<dbReference type="RefSeq" id="WP_072784130.1">
    <property type="nucleotide sequence ID" value="NZ_CP045292.1"/>
</dbReference>
<dbReference type="EMBL" id="FQZH01000002">
    <property type="protein sequence ID" value="SHJ29866.1"/>
    <property type="molecule type" value="Genomic_DNA"/>
</dbReference>
<protein>
    <submittedName>
        <fullName evidence="1">Phosphohistidine phosphatase</fullName>
    </submittedName>
</protein>
<dbReference type="SMART" id="SM00855">
    <property type="entry name" value="PGAM"/>
    <property type="match status" value="1"/>
</dbReference>